<protein>
    <submittedName>
        <fullName evidence="3">Trypsin-like peptidase domain-containing protein</fullName>
    </submittedName>
</protein>
<proteinExistence type="predicted"/>
<dbReference type="Gene3D" id="2.130.10.10">
    <property type="entry name" value="YVTN repeat-like/Quinoprotein amine dehydrogenase"/>
    <property type="match status" value="2"/>
</dbReference>
<dbReference type="EMBL" id="JBHSJB010000015">
    <property type="protein sequence ID" value="MFC5055560.1"/>
    <property type="molecule type" value="Genomic_DNA"/>
</dbReference>
<dbReference type="Pfam" id="PF20703">
    <property type="entry name" value="nSTAND1"/>
    <property type="match status" value="1"/>
</dbReference>
<evidence type="ECO:0000259" key="2">
    <source>
        <dbReference type="Pfam" id="PF20703"/>
    </source>
</evidence>
<feature type="domain" description="Novel STAND NTPase 1" evidence="2">
    <location>
        <begin position="188"/>
        <end position="552"/>
    </location>
</feature>
<evidence type="ECO:0000313" key="3">
    <source>
        <dbReference type="EMBL" id="MFC5055560.1"/>
    </source>
</evidence>
<evidence type="ECO:0000256" key="1">
    <source>
        <dbReference type="SAM" id="Phobius"/>
    </source>
</evidence>
<reference evidence="4" key="1">
    <citation type="journal article" date="2019" name="Int. J. Syst. Evol. Microbiol.">
        <title>The Global Catalogue of Microorganisms (GCM) 10K type strain sequencing project: providing services to taxonomists for standard genome sequencing and annotation.</title>
        <authorList>
            <consortium name="The Broad Institute Genomics Platform"/>
            <consortium name="The Broad Institute Genome Sequencing Center for Infectious Disease"/>
            <person name="Wu L."/>
            <person name="Ma J."/>
        </authorList>
    </citation>
    <scope>NUCLEOTIDE SEQUENCE [LARGE SCALE GENOMIC DNA]</scope>
    <source>
        <strain evidence="4">KCTC 12848</strain>
    </source>
</reference>
<dbReference type="InterPro" id="IPR049052">
    <property type="entry name" value="nSTAND1"/>
</dbReference>
<comment type="caution">
    <text evidence="3">The sequence shown here is derived from an EMBL/GenBank/DDBJ whole genome shotgun (WGS) entry which is preliminary data.</text>
</comment>
<dbReference type="SUPFAM" id="SSF69322">
    <property type="entry name" value="Tricorn protease domain 2"/>
    <property type="match status" value="1"/>
</dbReference>
<keyword evidence="1" id="KW-1133">Transmembrane helix</keyword>
<organism evidence="3 4">
    <name type="scientific">Saccharothrix xinjiangensis</name>
    <dbReference type="NCBI Taxonomy" id="204798"/>
    <lineage>
        <taxon>Bacteria</taxon>
        <taxon>Bacillati</taxon>
        <taxon>Actinomycetota</taxon>
        <taxon>Actinomycetes</taxon>
        <taxon>Pseudonocardiales</taxon>
        <taxon>Pseudonocardiaceae</taxon>
        <taxon>Saccharothrix</taxon>
    </lineage>
</organism>
<dbReference type="Gene3D" id="3.40.50.300">
    <property type="entry name" value="P-loop containing nucleotide triphosphate hydrolases"/>
    <property type="match status" value="1"/>
</dbReference>
<dbReference type="SUPFAM" id="SSF52540">
    <property type="entry name" value="P-loop containing nucleoside triphosphate hydrolases"/>
    <property type="match status" value="1"/>
</dbReference>
<accession>A0ABV9XZ33</accession>
<dbReference type="Pfam" id="PF13365">
    <property type="entry name" value="Trypsin_2"/>
    <property type="match status" value="1"/>
</dbReference>
<dbReference type="InterPro" id="IPR027417">
    <property type="entry name" value="P-loop_NTPase"/>
</dbReference>
<dbReference type="RefSeq" id="WP_344042803.1">
    <property type="nucleotide sequence ID" value="NZ_BAAAKE010000037.1"/>
</dbReference>
<keyword evidence="1" id="KW-0472">Membrane</keyword>
<keyword evidence="1" id="KW-0812">Transmembrane</keyword>
<dbReference type="InterPro" id="IPR009003">
    <property type="entry name" value="Peptidase_S1_PA"/>
</dbReference>
<feature type="transmembrane region" description="Helical" evidence="1">
    <location>
        <begin position="594"/>
        <end position="615"/>
    </location>
</feature>
<dbReference type="SUPFAM" id="SSF50494">
    <property type="entry name" value="Trypsin-like serine proteases"/>
    <property type="match status" value="1"/>
</dbReference>
<gene>
    <name evidence="3" type="ORF">ACFPFM_17580</name>
</gene>
<dbReference type="Gene3D" id="2.40.10.10">
    <property type="entry name" value="Trypsin-like serine proteases"/>
    <property type="match status" value="1"/>
</dbReference>
<dbReference type="InterPro" id="IPR043504">
    <property type="entry name" value="Peptidase_S1_PA_chymotrypsin"/>
</dbReference>
<sequence>MSVLLNQAVVRVRGADSDVAGAGFLVASDLVVTCAHVVGAPDALVRLEFPLVPGAPGGLARVVRWQPEFDVALVRLATPVPGSAPAPVVDLVDGWHRAVRVFGFPRGNDDGVWLTARLLGPTGSGWVQVEVDVGGQRVRQGFSGAPVWDDDAGAIVGMAVAAQPGVTTAYCLPPSVFLDGLPELVPSPYRGLRPFDVGDATVFHGRGEETERLVETVARRSLVAVTGPSGVGKSSLVRAGLLPKVTGPVAVLRPEADTGVADLLAAALMPVLVPGLDPDERLARERQLAALLEPGRVRAVADDVLLFVDQFEELAELDPDRAVELLRWVEGVRTVVTLRPASLDRLLAAETGRALADGLFVLPPMTPDQLREAITAAPGAWHEPGLVDLVLRDAGGEPGALPLVQFTLDLMWARHRGVLTVAGYREIGGIAGALSRYADGVWSDEFADDDAVRRLLVQLARPDAEGRFVRRSVRVRDLDPALATVADRLARTRLVVTGHTLGGEPIVDLAHQALIDHWERLRKWLADTRDLRTWQEHLDIRIMQWQATKRDRGSLLGGAELAQADKWNPAELTPEQREYLAASRTQRRRSVRRLQAVIAVLTVLLLVVAVLAGLAQRRGDDLARQAAQATARVLAAESVSRQHSAPTAALQLALAAYRADPESAEARAVLLKQYPGLAQADRVFANLMNENLQGLDVSSDGDTALLMDGDGISVVTGLAQDQPRRWNPSDTPAKAKYALSPNGRWLVAGDETRLLLWDVRQQATPIVLREGPPSTNQKLQFDAASRRMVWVGAGRIELWDVETQEALPHSLDPTNVTTAWLHNNEVLLRKSALRNPNTVSGEDPNATISVHDLATGAERAVLPAGSVVARLGANYYTCNNDPEAPGPYRLSVFDTASSAPRHTIRVESCSNARLESQANFVVERPFGDDATDFTRIKIIDIDTGESRTLATPPLLRPEPDEDRTTRMRLIATFQDASGNPGVIAAIGRSLVRYRNPPPALPQPKAGWSTVTHIHDKFVARIDGDDASVIDYTTGEEAARLPASALPEGHGLYAAGFVGDWLEVTSRRGSACTVSLFSYPELVLHRRFDLPTADIGSVPDQRYAFTPSTSAIEGNRLVTSYLAKVTTWDVETGAMIGEPLDLAEDQVDREWLAGYNMLTVRPDRPDEIAVVHGDGTLRLWDLRTRKPRIEIGTNLRHDDIGAISFQPQFSPDGTHLAAVTRAGRIDVWNAETGHRISSIPANEVYAIQGFSDTGLLVGVETQYGATVRTHFWRQPEGRETANLVLDGFRPSVHLFDGSSLIVLDNVSATKMPLDAAVWFSRLCQAASRDFSSEELDLLPEGADTTAPCS</sequence>
<name>A0ABV9XZ33_9PSEU</name>
<dbReference type="InterPro" id="IPR015943">
    <property type="entry name" value="WD40/YVTN_repeat-like_dom_sf"/>
</dbReference>
<dbReference type="Proteomes" id="UP001595833">
    <property type="component" value="Unassembled WGS sequence"/>
</dbReference>
<dbReference type="CDD" id="cd00267">
    <property type="entry name" value="ABC_ATPase"/>
    <property type="match status" value="1"/>
</dbReference>
<keyword evidence="4" id="KW-1185">Reference proteome</keyword>
<evidence type="ECO:0000313" key="4">
    <source>
        <dbReference type="Proteomes" id="UP001595833"/>
    </source>
</evidence>